<dbReference type="RefSeq" id="WP_282514251.1">
    <property type="nucleotide sequence ID" value="NZ_JASCIR010000013.1"/>
</dbReference>
<evidence type="ECO:0000313" key="6">
    <source>
        <dbReference type="Proteomes" id="UP001224661"/>
    </source>
</evidence>
<sequence length="224" mass="23971">MPVTMSIAAPLAGRIAPVSDGLPPMNGPTLGRTSPMDEQEATAPENSLGPWARHRRTPLYATPRLTAYRDEVTFPDGSGGPYNWVRVPDQVRVAALVDGALLVCEQHHYLTGVMWQLPGGSVDPADGDPATAARRELAEETGYRDGHWTGLGALHPLPGATPARVHLWRTVDPDPYPAAPEPVEADLKIHHVPLDEAVSAVRDGRLRCAASAALVLAVALSDRR</sequence>
<dbReference type="Gene3D" id="3.90.79.10">
    <property type="entry name" value="Nucleoside Triphosphate Pyrophosphohydrolase"/>
    <property type="match status" value="1"/>
</dbReference>
<evidence type="ECO:0000256" key="3">
    <source>
        <dbReference type="SAM" id="MobiDB-lite"/>
    </source>
</evidence>
<evidence type="ECO:0000256" key="1">
    <source>
        <dbReference type="ARBA" id="ARBA00001946"/>
    </source>
</evidence>
<dbReference type="InterPro" id="IPR015797">
    <property type="entry name" value="NUDIX_hydrolase-like_dom_sf"/>
</dbReference>
<feature type="region of interest" description="Disordered" evidence="3">
    <location>
        <begin position="17"/>
        <end position="51"/>
    </location>
</feature>
<dbReference type="Pfam" id="PF00293">
    <property type="entry name" value="NUDIX"/>
    <property type="match status" value="1"/>
</dbReference>
<dbReference type="PANTHER" id="PTHR11839">
    <property type="entry name" value="UDP/ADP-SUGAR PYROPHOSPHATASE"/>
    <property type="match status" value="1"/>
</dbReference>
<gene>
    <name evidence="5" type="ORF">QIS99_17020</name>
</gene>
<protein>
    <submittedName>
        <fullName evidence="5">NUDIX hydrolase</fullName>
        <ecNumber evidence="5">3.6.-.-</ecNumber>
    </submittedName>
</protein>
<dbReference type="GO" id="GO:0016787">
    <property type="term" value="F:hydrolase activity"/>
    <property type="evidence" value="ECO:0007669"/>
    <property type="project" value="UniProtKB-KW"/>
</dbReference>
<feature type="domain" description="Nudix hydrolase" evidence="4">
    <location>
        <begin position="86"/>
        <end position="214"/>
    </location>
</feature>
<dbReference type="EMBL" id="JASCIR010000013">
    <property type="protein sequence ID" value="MDI3387888.1"/>
    <property type="molecule type" value="Genomic_DNA"/>
</dbReference>
<proteinExistence type="predicted"/>
<dbReference type="SUPFAM" id="SSF55811">
    <property type="entry name" value="Nudix"/>
    <property type="match status" value="1"/>
</dbReference>
<dbReference type="Proteomes" id="UP001224661">
    <property type="component" value="Unassembled WGS sequence"/>
</dbReference>
<evidence type="ECO:0000313" key="5">
    <source>
        <dbReference type="EMBL" id="MDI3387888.1"/>
    </source>
</evidence>
<evidence type="ECO:0000259" key="4">
    <source>
        <dbReference type="PROSITE" id="PS51462"/>
    </source>
</evidence>
<dbReference type="PROSITE" id="PS51462">
    <property type="entry name" value="NUDIX"/>
    <property type="match status" value="1"/>
</dbReference>
<dbReference type="InterPro" id="IPR000086">
    <property type="entry name" value="NUDIX_hydrolase_dom"/>
</dbReference>
<reference evidence="5 6" key="1">
    <citation type="submission" date="2023-05" db="EMBL/GenBank/DDBJ databases">
        <title>Draft genome sequence of Streptomyces sp. B-S-A8 isolated from a cave soil in Thailand.</title>
        <authorList>
            <person name="Chamroensaksri N."/>
            <person name="Muangham S."/>
        </authorList>
    </citation>
    <scope>NUCLEOTIDE SEQUENCE [LARGE SCALE GENOMIC DNA]</scope>
    <source>
        <strain evidence="5 6">B-S-A8</strain>
    </source>
</reference>
<name>A0ABT6RTX0_9ACTN</name>
<evidence type="ECO:0000256" key="2">
    <source>
        <dbReference type="ARBA" id="ARBA00022801"/>
    </source>
</evidence>
<comment type="caution">
    <text evidence="5">The sequence shown here is derived from an EMBL/GenBank/DDBJ whole genome shotgun (WGS) entry which is preliminary data.</text>
</comment>
<dbReference type="EC" id="3.6.-.-" evidence="5"/>
<dbReference type="PANTHER" id="PTHR11839:SF18">
    <property type="entry name" value="NUDIX HYDROLASE DOMAIN-CONTAINING PROTEIN"/>
    <property type="match status" value="1"/>
</dbReference>
<comment type="cofactor">
    <cofactor evidence="1">
        <name>Mg(2+)</name>
        <dbReference type="ChEBI" id="CHEBI:18420"/>
    </cofactor>
</comment>
<keyword evidence="2 5" id="KW-0378">Hydrolase</keyword>
<organism evidence="5 6">
    <name type="scientific">Streptomyces solicavernae</name>
    <dbReference type="NCBI Taxonomy" id="3043614"/>
    <lineage>
        <taxon>Bacteria</taxon>
        <taxon>Bacillati</taxon>
        <taxon>Actinomycetota</taxon>
        <taxon>Actinomycetes</taxon>
        <taxon>Kitasatosporales</taxon>
        <taxon>Streptomycetaceae</taxon>
        <taxon>Streptomyces</taxon>
    </lineage>
</organism>
<accession>A0ABT6RTX0</accession>
<keyword evidence="6" id="KW-1185">Reference proteome</keyword>